<dbReference type="Proteomes" id="UP000196655">
    <property type="component" value="Unassembled WGS sequence"/>
</dbReference>
<dbReference type="EMBL" id="NHON01000007">
    <property type="protein sequence ID" value="OWJ68118.1"/>
    <property type="molecule type" value="Genomic_DNA"/>
</dbReference>
<name>A0A211ZS57_9PROT</name>
<dbReference type="RefSeq" id="WP_088149996.1">
    <property type="nucleotide sequence ID" value="NZ_NHON01000007.1"/>
</dbReference>
<dbReference type="AlphaFoldDB" id="A0A211ZS57"/>
<accession>A0A211ZS57</accession>
<proteinExistence type="predicted"/>
<keyword evidence="2" id="KW-1185">Reference proteome</keyword>
<sequence length="69" mass="6886">MTGVLLGTALTLVALLGLVTAPRLAAVQGGVLPGNAAGRLRLAQTGGDDAQPDESEAADPAWASFMRAL</sequence>
<dbReference type="OrthoDB" id="9429625at2"/>
<reference evidence="2" key="1">
    <citation type="submission" date="2017-05" db="EMBL/GenBank/DDBJ databases">
        <authorList>
            <person name="Macchi M."/>
            <person name="Festa S."/>
            <person name="Coppotelli B.M."/>
            <person name="Morelli I.S."/>
        </authorList>
    </citation>
    <scope>NUCLEOTIDE SEQUENCE [LARGE SCALE GENOMIC DNA]</scope>
    <source>
        <strain evidence="2">I</strain>
    </source>
</reference>
<evidence type="ECO:0000313" key="1">
    <source>
        <dbReference type="EMBL" id="OWJ68118.1"/>
    </source>
</evidence>
<organism evidence="1 2">
    <name type="scientific">Inquilinus limosus</name>
    <dbReference type="NCBI Taxonomy" id="171674"/>
    <lineage>
        <taxon>Bacteria</taxon>
        <taxon>Pseudomonadati</taxon>
        <taxon>Pseudomonadota</taxon>
        <taxon>Alphaproteobacteria</taxon>
        <taxon>Rhodospirillales</taxon>
        <taxon>Rhodospirillaceae</taxon>
        <taxon>Inquilinus</taxon>
    </lineage>
</organism>
<evidence type="ECO:0000313" key="2">
    <source>
        <dbReference type="Proteomes" id="UP000196655"/>
    </source>
</evidence>
<gene>
    <name evidence="1" type="ORF">BWR60_05440</name>
</gene>
<protein>
    <submittedName>
        <fullName evidence="1">Uncharacterized protein</fullName>
    </submittedName>
</protein>
<comment type="caution">
    <text evidence="1">The sequence shown here is derived from an EMBL/GenBank/DDBJ whole genome shotgun (WGS) entry which is preliminary data.</text>
</comment>